<evidence type="ECO:0000256" key="1">
    <source>
        <dbReference type="ARBA" id="ARBA00005854"/>
    </source>
</evidence>
<evidence type="ECO:0000256" key="2">
    <source>
        <dbReference type="ARBA" id="ARBA00023002"/>
    </source>
</evidence>
<dbReference type="Pfam" id="PF00389">
    <property type="entry name" value="2-Hacid_dh"/>
    <property type="match status" value="1"/>
</dbReference>
<dbReference type="EMBL" id="FQYT01000013">
    <property type="protein sequence ID" value="SHJ14488.1"/>
    <property type="molecule type" value="Genomic_DNA"/>
</dbReference>
<dbReference type="PROSITE" id="PS00671">
    <property type="entry name" value="D_2_HYDROXYACID_DH_3"/>
    <property type="match status" value="1"/>
</dbReference>
<dbReference type="InterPro" id="IPR006140">
    <property type="entry name" value="D-isomer_DH_NAD-bd"/>
</dbReference>
<gene>
    <name evidence="7" type="ORF">SAMN02745691_01417</name>
</gene>
<evidence type="ECO:0000256" key="4">
    <source>
        <dbReference type="RuleBase" id="RU003719"/>
    </source>
</evidence>
<dbReference type="InterPro" id="IPR029753">
    <property type="entry name" value="D-isomer_DH_CS"/>
</dbReference>
<reference evidence="7 8" key="1">
    <citation type="submission" date="2016-11" db="EMBL/GenBank/DDBJ databases">
        <authorList>
            <person name="Jaros S."/>
            <person name="Januszkiewicz K."/>
            <person name="Wedrychowicz H."/>
        </authorList>
    </citation>
    <scope>NUCLEOTIDE SEQUENCE [LARGE SCALE GENOMIC DNA]</scope>
    <source>
        <strain evidence="7 8">DSM 15970</strain>
    </source>
</reference>
<dbReference type="SUPFAM" id="SSF52283">
    <property type="entry name" value="Formate/glycerate dehydrogenase catalytic domain-like"/>
    <property type="match status" value="1"/>
</dbReference>
<evidence type="ECO:0000259" key="5">
    <source>
        <dbReference type="Pfam" id="PF00389"/>
    </source>
</evidence>
<keyword evidence="3" id="KW-0520">NAD</keyword>
<accession>A0A1M6GWZ8</accession>
<evidence type="ECO:0000259" key="6">
    <source>
        <dbReference type="Pfam" id="PF02826"/>
    </source>
</evidence>
<dbReference type="OrthoDB" id="9805416at2"/>
<name>A0A1M6GWZ8_9FIRM</name>
<dbReference type="PANTHER" id="PTHR43333:SF1">
    <property type="entry name" value="D-ISOMER SPECIFIC 2-HYDROXYACID DEHYDROGENASE NAD-BINDING DOMAIN-CONTAINING PROTEIN"/>
    <property type="match status" value="1"/>
</dbReference>
<keyword evidence="2 4" id="KW-0560">Oxidoreductase</keyword>
<dbReference type="GO" id="GO:0016616">
    <property type="term" value="F:oxidoreductase activity, acting on the CH-OH group of donors, NAD or NADP as acceptor"/>
    <property type="evidence" value="ECO:0007669"/>
    <property type="project" value="InterPro"/>
</dbReference>
<feature type="domain" description="D-isomer specific 2-hydroxyacid dehydrogenase catalytic" evidence="5">
    <location>
        <begin position="42"/>
        <end position="314"/>
    </location>
</feature>
<dbReference type="Pfam" id="PF02826">
    <property type="entry name" value="2-Hacid_dh_C"/>
    <property type="match status" value="1"/>
</dbReference>
<dbReference type="InterPro" id="IPR036291">
    <property type="entry name" value="NAD(P)-bd_dom_sf"/>
</dbReference>
<dbReference type="GO" id="GO:0051287">
    <property type="term" value="F:NAD binding"/>
    <property type="evidence" value="ECO:0007669"/>
    <property type="project" value="InterPro"/>
</dbReference>
<dbReference type="Proteomes" id="UP000184342">
    <property type="component" value="Unassembled WGS sequence"/>
</dbReference>
<feature type="domain" description="D-isomer specific 2-hydroxyacid dehydrogenase NAD-binding" evidence="6">
    <location>
        <begin position="114"/>
        <end position="284"/>
    </location>
</feature>
<evidence type="ECO:0000313" key="7">
    <source>
        <dbReference type="EMBL" id="SHJ14488.1"/>
    </source>
</evidence>
<dbReference type="AlphaFoldDB" id="A0A1M6GWZ8"/>
<dbReference type="Gene3D" id="3.40.50.720">
    <property type="entry name" value="NAD(P)-binding Rossmann-like Domain"/>
    <property type="match status" value="2"/>
</dbReference>
<keyword evidence="8" id="KW-1185">Reference proteome</keyword>
<protein>
    <submittedName>
        <fullName evidence="7">Phosphoglycerate dehydrogenase</fullName>
    </submittedName>
</protein>
<evidence type="ECO:0000313" key="8">
    <source>
        <dbReference type="Proteomes" id="UP000184342"/>
    </source>
</evidence>
<dbReference type="InterPro" id="IPR006139">
    <property type="entry name" value="D-isomer_2_OHA_DH_cat_dom"/>
</dbReference>
<organism evidence="7 8">
    <name type="scientific">Parasporobacterium paucivorans DSM 15970</name>
    <dbReference type="NCBI Taxonomy" id="1122934"/>
    <lineage>
        <taxon>Bacteria</taxon>
        <taxon>Bacillati</taxon>
        <taxon>Bacillota</taxon>
        <taxon>Clostridia</taxon>
        <taxon>Lachnospirales</taxon>
        <taxon>Lachnospiraceae</taxon>
        <taxon>Parasporobacterium</taxon>
    </lineage>
</organism>
<sequence>MDIKLLLFKQHSYNMWEYDDDYINRIAALGYDVVLHPTEGLSLPEEAYTCEVLATVGIFQHENIDDFKNLKFIQVLAAGFDHFPADKIKERKIILANMRGVYGIPISEFVLSGILNVYKQSRVFDSQKKDRVFRRKQDLIEIYGKTAAILGTGDLGFQIAKRLQAFGAKVIGFNRHPLPSDCFDEVHSIDHAGDFLPQVDIVILTLPLSDDSFHLAGKDFFRSMKPGSVFVNVGRGAVCDEGALVDALKNKLLLAAVLDVYEKEPLPINSPLWDLENVFLYPHTMSGSDNAFGRMKETLYRNLKAYAECKELENRFF</sequence>
<dbReference type="SUPFAM" id="SSF51735">
    <property type="entry name" value="NAD(P)-binding Rossmann-fold domains"/>
    <property type="match status" value="1"/>
</dbReference>
<dbReference type="RefSeq" id="WP_073993659.1">
    <property type="nucleotide sequence ID" value="NZ_FQYT01000013.1"/>
</dbReference>
<dbReference type="PANTHER" id="PTHR43333">
    <property type="entry name" value="2-HACID_DH_C DOMAIN-CONTAINING PROTEIN"/>
    <property type="match status" value="1"/>
</dbReference>
<evidence type="ECO:0000256" key="3">
    <source>
        <dbReference type="ARBA" id="ARBA00023027"/>
    </source>
</evidence>
<comment type="similarity">
    <text evidence="1 4">Belongs to the D-isomer specific 2-hydroxyacid dehydrogenase family.</text>
</comment>
<proteinExistence type="inferred from homology"/>
<dbReference type="STRING" id="1122934.SAMN02745691_01417"/>